<dbReference type="InterPro" id="IPR048324">
    <property type="entry name" value="ZSWIM1-3_RNaseH-like"/>
</dbReference>
<keyword evidence="2" id="KW-1185">Reference proteome</keyword>
<dbReference type="GeneID" id="127748745"/>
<proteinExistence type="predicted"/>
<accession>A0A9C6WUR7</accession>
<dbReference type="Proteomes" id="UP000504606">
    <property type="component" value="Unplaced"/>
</dbReference>
<dbReference type="Pfam" id="PF21056">
    <property type="entry name" value="ZSWIM1-3_RNaseH-like"/>
    <property type="match status" value="1"/>
</dbReference>
<organism evidence="2 3">
    <name type="scientific">Frankliniella occidentalis</name>
    <name type="common">Western flower thrips</name>
    <name type="synonym">Euthrips occidentalis</name>
    <dbReference type="NCBI Taxonomy" id="133901"/>
    <lineage>
        <taxon>Eukaryota</taxon>
        <taxon>Metazoa</taxon>
        <taxon>Ecdysozoa</taxon>
        <taxon>Arthropoda</taxon>
        <taxon>Hexapoda</taxon>
        <taxon>Insecta</taxon>
        <taxon>Pterygota</taxon>
        <taxon>Neoptera</taxon>
        <taxon>Paraneoptera</taxon>
        <taxon>Thysanoptera</taxon>
        <taxon>Terebrantia</taxon>
        <taxon>Thripoidea</taxon>
        <taxon>Thripidae</taxon>
        <taxon>Frankliniella</taxon>
    </lineage>
</organism>
<dbReference type="AlphaFoldDB" id="A0A9C6WUR7"/>
<evidence type="ECO:0000313" key="3">
    <source>
        <dbReference type="RefSeq" id="XP_052119464.1"/>
    </source>
</evidence>
<feature type="non-terminal residue" evidence="3">
    <location>
        <position position="279"/>
    </location>
</feature>
<dbReference type="RefSeq" id="XP_052119464.1">
    <property type="nucleotide sequence ID" value="XM_052263504.1"/>
</dbReference>
<gene>
    <name evidence="3" type="primary">LOC127748745</name>
</gene>
<dbReference type="OrthoDB" id="124789at2759"/>
<protein>
    <submittedName>
        <fullName evidence="3">Uncharacterized protein LOC127748745</fullName>
    </submittedName>
</protein>
<dbReference type="InterPro" id="IPR052579">
    <property type="entry name" value="Zinc_finger_SWIM"/>
</dbReference>
<sequence length="279" mass="32251">MGCCSKLRVNATPEGFLIVQTFLEEHQNHPMEPELFAMYPERRHLDPEEQTKVEEMLGAKAKAMLIQATLSKFTTPQDIANVRTRLRLQEEKRYGSETEHLFAVLEEINQSPGGTIIIGEEQDKESEDSEDEEENLPEKKKKIMFIFFQTPEMAKNFKEYPEVVGMDTTYCVNKNNMPLVVFRVTDRHGQGKPAGYCLVSNEKLDIMRQSVLAFKEANSEFIDKVQTIVVDKDYNEITVLKEILPWVHIHLCSVHVLETFKRATKEEADKDKVREILQN</sequence>
<dbReference type="KEGG" id="foc:127748745"/>
<dbReference type="PANTHER" id="PTHR31569:SF4">
    <property type="entry name" value="SWIM-TYPE DOMAIN-CONTAINING PROTEIN"/>
    <property type="match status" value="1"/>
</dbReference>
<evidence type="ECO:0000313" key="2">
    <source>
        <dbReference type="Proteomes" id="UP000504606"/>
    </source>
</evidence>
<reference evidence="3" key="1">
    <citation type="submission" date="2025-08" db="UniProtKB">
        <authorList>
            <consortium name="RefSeq"/>
        </authorList>
    </citation>
    <scope>IDENTIFICATION</scope>
    <source>
        <tissue evidence="3">Whole organism</tissue>
    </source>
</reference>
<name>A0A9C6WUR7_FRAOC</name>
<dbReference type="PANTHER" id="PTHR31569">
    <property type="entry name" value="SWIM-TYPE DOMAIN-CONTAINING PROTEIN"/>
    <property type="match status" value="1"/>
</dbReference>
<evidence type="ECO:0000259" key="1">
    <source>
        <dbReference type="Pfam" id="PF21056"/>
    </source>
</evidence>
<feature type="domain" description="ZSWIM1/3 RNaseH-like" evidence="1">
    <location>
        <begin position="138"/>
        <end position="248"/>
    </location>
</feature>